<evidence type="ECO:0000256" key="7">
    <source>
        <dbReference type="ARBA" id="ARBA00022824"/>
    </source>
</evidence>
<gene>
    <name evidence="12" type="ORF">IV203_005618</name>
</gene>
<dbReference type="GO" id="GO:0005789">
    <property type="term" value="C:endoplasmic reticulum membrane"/>
    <property type="evidence" value="ECO:0007669"/>
    <property type="project" value="UniProtKB-SubCell"/>
</dbReference>
<keyword evidence="6 11" id="KW-0812">Transmembrane</keyword>
<feature type="transmembrane region" description="Helical" evidence="11">
    <location>
        <begin position="383"/>
        <end position="399"/>
    </location>
</feature>
<dbReference type="Proteomes" id="UP000693970">
    <property type="component" value="Unassembled WGS sequence"/>
</dbReference>
<keyword evidence="9 11" id="KW-0472">Membrane</keyword>
<evidence type="ECO:0000313" key="13">
    <source>
        <dbReference type="Proteomes" id="UP000693970"/>
    </source>
</evidence>
<dbReference type="EMBL" id="JAGRRH010000021">
    <property type="protein sequence ID" value="KAG7346550.1"/>
    <property type="molecule type" value="Genomic_DNA"/>
</dbReference>
<sequence>MMPKSSSPLLSWTVYTNLLIVRVIIAPFLPGYIHPDEFFQGGQELWFGCDSTPPWEFQPQHALRSVLPPIAMTWMPLRLYSWIFRRSLMSLSGQEVLVIPRLACAVASILLVDVTIWKLTRQCETMHYERNGGVPLSVLLVASAWPSILMLSRPFSNTMETFCVVALFGIVIHECLQLDIPKQPSSPLFDTVFAIRVGIICALGIFTRFTFAFFVAPILLFLLYTMVHQRSHRSRPLFYAFLWMLLSFAASSSLIIIMDTKYYQGMLDLQKESWTLDLASFKVPFLSLEVVLTPLNALHYNSQISNLKDHGLHPRWTHALVNMFILYGPLTLVAYFSIFEIPLNTSTSPKQPHKKSTLILVSQTTIVFGLAALSAAPHQEPRFLLPMVIFLAIVGNSLLKGARVWRYFLLLWIIFNVALLTLYGLLHQAGVVHSMSAIGSSMASRTPSLWIYWRTYMPPTFLTRRSHQGSDEAVCNKGNRILDLKGSSMQTLLQTLESELHCDASATTELNKPISSSLQMVIPHLIEKDLVLAGWRQLDLSGRAYDFSFVSDFGPHLTTEDFPSIDMTSSIRSLSGYFRLGVYEVSCKRIK</sequence>
<dbReference type="PANTHER" id="PTHR22760">
    <property type="entry name" value="GLYCOSYLTRANSFERASE"/>
    <property type="match status" value="1"/>
</dbReference>
<comment type="caution">
    <text evidence="12">The sequence shown here is derived from an EMBL/GenBank/DDBJ whole genome shotgun (WGS) entry which is preliminary data.</text>
</comment>
<evidence type="ECO:0000256" key="1">
    <source>
        <dbReference type="ARBA" id="ARBA00004477"/>
    </source>
</evidence>
<feature type="transmembrane region" description="Helical" evidence="11">
    <location>
        <begin position="96"/>
        <end position="120"/>
    </location>
</feature>
<feature type="transmembrane region" description="Helical" evidence="11">
    <location>
        <begin position="132"/>
        <end position="150"/>
    </location>
</feature>
<keyword evidence="3" id="KW-0337">GPI-anchor biosynthesis</keyword>
<protein>
    <recommendedName>
        <fullName evidence="11">Mannosyltransferase</fullName>
        <ecNumber evidence="11">2.4.1.-</ecNumber>
    </recommendedName>
</protein>
<dbReference type="AlphaFoldDB" id="A0A9K3KMR7"/>
<comment type="similarity">
    <text evidence="10">Belongs to the glycosyltransferase 22 family. PIGZ subfamily.</text>
</comment>
<evidence type="ECO:0000256" key="8">
    <source>
        <dbReference type="ARBA" id="ARBA00022989"/>
    </source>
</evidence>
<feature type="transmembrane region" description="Helical" evidence="11">
    <location>
        <begin position="237"/>
        <end position="258"/>
    </location>
</feature>
<keyword evidence="8 11" id="KW-1133">Transmembrane helix</keyword>
<evidence type="ECO:0000256" key="2">
    <source>
        <dbReference type="ARBA" id="ARBA00004687"/>
    </source>
</evidence>
<dbReference type="GO" id="GO:0000026">
    <property type="term" value="F:alpha-1,2-mannosyltransferase activity"/>
    <property type="evidence" value="ECO:0007669"/>
    <property type="project" value="TreeGrafter"/>
</dbReference>
<dbReference type="GO" id="GO:0006506">
    <property type="term" value="P:GPI anchor biosynthetic process"/>
    <property type="evidence" value="ECO:0007669"/>
    <property type="project" value="UniProtKB-KW"/>
</dbReference>
<dbReference type="InterPro" id="IPR005599">
    <property type="entry name" value="GPI_mannosylTrfase"/>
</dbReference>
<evidence type="ECO:0000256" key="6">
    <source>
        <dbReference type="ARBA" id="ARBA00022692"/>
    </source>
</evidence>
<feature type="transmembrane region" description="Helical" evidence="11">
    <location>
        <begin position="12"/>
        <end position="33"/>
    </location>
</feature>
<reference evidence="12" key="2">
    <citation type="submission" date="2021-04" db="EMBL/GenBank/DDBJ databases">
        <authorList>
            <person name="Podell S."/>
        </authorList>
    </citation>
    <scope>NUCLEOTIDE SEQUENCE</scope>
    <source>
        <strain evidence="12">Hildebrandi</strain>
    </source>
</reference>
<feature type="transmembrane region" description="Helical" evidence="11">
    <location>
        <begin position="192"/>
        <end position="225"/>
    </location>
</feature>
<accession>A0A9K3KMR7</accession>
<dbReference type="OrthoDB" id="10066429at2759"/>
<dbReference type="Pfam" id="PF03901">
    <property type="entry name" value="Glyco_transf_22"/>
    <property type="match status" value="1"/>
</dbReference>
<proteinExistence type="inferred from homology"/>
<comment type="pathway">
    <text evidence="2">Glycolipid biosynthesis; glycosylphosphatidylinositol-anchor biosynthesis.</text>
</comment>
<evidence type="ECO:0000313" key="12">
    <source>
        <dbReference type="EMBL" id="KAG7346550.1"/>
    </source>
</evidence>
<evidence type="ECO:0000256" key="10">
    <source>
        <dbReference type="ARBA" id="ARBA00038466"/>
    </source>
</evidence>
<evidence type="ECO:0000256" key="11">
    <source>
        <dbReference type="RuleBase" id="RU363075"/>
    </source>
</evidence>
<keyword evidence="7 11" id="KW-0256">Endoplasmic reticulum</keyword>
<keyword evidence="13" id="KW-1185">Reference proteome</keyword>
<comment type="subcellular location">
    <subcellularLocation>
        <location evidence="1 11">Endoplasmic reticulum membrane</location>
        <topology evidence="1 11">Multi-pass membrane protein</topology>
    </subcellularLocation>
</comment>
<feature type="transmembrane region" description="Helical" evidence="11">
    <location>
        <begin position="405"/>
        <end position="426"/>
    </location>
</feature>
<dbReference type="PANTHER" id="PTHR22760:SF3">
    <property type="entry name" value="GPI MANNOSYLTRANSFERASE 4"/>
    <property type="match status" value="1"/>
</dbReference>
<feature type="transmembrane region" description="Helical" evidence="11">
    <location>
        <begin position="319"/>
        <end position="338"/>
    </location>
</feature>
<keyword evidence="4 11" id="KW-0328">Glycosyltransferase</keyword>
<evidence type="ECO:0000256" key="3">
    <source>
        <dbReference type="ARBA" id="ARBA00022502"/>
    </source>
</evidence>
<evidence type="ECO:0000256" key="9">
    <source>
        <dbReference type="ARBA" id="ARBA00023136"/>
    </source>
</evidence>
<dbReference type="EC" id="2.4.1.-" evidence="11"/>
<organism evidence="12 13">
    <name type="scientific">Nitzschia inconspicua</name>
    <dbReference type="NCBI Taxonomy" id="303405"/>
    <lineage>
        <taxon>Eukaryota</taxon>
        <taxon>Sar</taxon>
        <taxon>Stramenopiles</taxon>
        <taxon>Ochrophyta</taxon>
        <taxon>Bacillariophyta</taxon>
        <taxon>Bacillariophyceae</taxon>
        <taxon>Bacillariophycidae</taxon>
        <taxon>Bacillariales</taxon>
        <taxon>Bacillariaceae</taxon>
        <taxon>Nitzschia</taxon>
    </lineage>
</organism>
<reference evidence="12" key="1">
    <citation type="journal article" date="2021" name="Sci. Rep.">
        <title>Diploid genomic architecture of Nitzschia inconspicua, an elite biomass production diatom.</title>
        <authorList>
            <person name="Oliver A."/>
            <person name="Podell S."/>
            <person name="Pinowska A."/>
            <person name="Traller J.C."/>
            <person name="Smith S.R."/>
            <person name="McClure R."/>
            <person name="Beliaev A."/>
            <person name="Bohutskyi P."/>
            <person name="Hill E.A."/>
            <person name="Rabines A."/>
            <person name="Zheng H."/>
            <person name="Allen L.Z."/>
            <person name="Kuo A."/>
            <person name="Grigoriev I.V."/>
            <person name="Allen A.E."/>
            <person name="Hazlebeck D."/>
            <person name="Allen E.E."/>
        </authorList>
    </citation>
    <scope>NUCLEOTIDE SEQUENCE</scope>
    <source>
        <strain evidence="12">Hildebrandi</strain>
    </source>
</reference>
<keyword evidence="5" id="KW-0808">Transferase</keyword>
<feature type="transmembrane region" description="Helical" evidence="11">
    <location>
        <begin position="358"/>
        <end position="376"/>
    </location>
</feature>
<evidence type="ECO:0000256" key="4">
    <source>
        <dbReference type="ARBA" id="ARBA00022676"/>
    </source>
</evidence>
<evidence type="ECO:0000256" key="5">
    <source>
        <dbReference type="ARBA" id="ARBA00022679"/>
    </source>
</evidence>
<name>A0A9K3KMR7_9STRA</name>